<keyword evidence="2" id="KW-0472">Membrane</keyword>
<reference evidence="4 5" key="1">
    <citation type="submission" date="2023-07" db="EMBL/GenBank/DDBJ databases">
        <title>Sorghum-associated microbial communities from plants grown in Nebraska, USA.</title>
        <authorList>
            <person name="Schachtman D."/>
        </authorList>
    </citation>
    <scope>NUCLEOTIDE SEQUENCE [LARGE SCALE GENOMIC DNA]</scope>
    <source>
        <strain evidence="4 5">DS1016</strain>
    </source>
</reference>
<evidence type="ECO:0000256" key="1">
    <source>
        <dbReference type="SAM" id="MobiDB-lite"/>
    </source>
</evidence>
<dbReference type="InterPro" id="IPR031571">
    <property type="entry name" value="RcpC_dom"/>
</dbReference>
<organism evidence="4 5">
    <name type="scientific">Arthrobacter bambusae</name>
    <dbReference type="NCBI Taxonomy" id="1338426"/>
    <lineage>
        <taxon>Bacteria</taxon>
        <taxon>Bacillati</taxon>
        <taxon>Actinomycetota</taxon>
        <taxon>Actinomycetes</taxon>
        <taxon>Micrococcales</taxon>
        <taxon>Micrococcaceae</taxon>
        <taxon>Arthrobacter</taxon>
    </lineage>
</organism>
<gene>
    <name evidence="4" type="ORF">J2S93_001356</name>
</gene>
<evidence type="ECO:0000313" key="4">
    <source>
        <dbReference type="EMBL" id="MDQ0179940.1"/>
    </source>
</evidence>
<keyword evidence="2" id="KW-1133">Transmembrane helix</keyword>
<dbReference type="EMBL" id="JAUSTF010000002">
    <property type="protein sequence ID" value="MDQ0179940.1"/>
    <property type="molecule type" value="Genomic_DNA"/>
</dbReference>
<dbReference type="Proteomes" id="UP001230951">
    <property type="component" value="Unassembled WGS sequence"/>
</dbReference>
<proteinExistence type="predicted"/>
<protein>
    <submittedName>
        <fullName evidence="4">Pilus assembly protein CpaB</fullName>
    </submittedName>
</protein>
<name>A0ABT9X4J7_9MICC</name>
<keyword evidence="5" id="KW-1185">Reference proteome</keyword>
<accession>A0ABT9X4J7</accession>
<comment type="caution">
    <text evidence="4">The sequence shown here is derived from an EMBL/GenBank/DDBJ whole genome shotgun (WGS) entry which is preliminary data.</text>
</comment>
<dbReference type="RefSeq" id="WP_306973045.1">
    <property type="nucleotide sequence ID" value="NZ_JAUSTF010000002.1"/>
</dbReference>
<keyword evidence="2" id="KW-0812">Transmembrane</keyword>
<dbReference type="Pfam" id="PF16976">
    <property type="entry name" value="RcpC"/>
    <property type="match status" value="1"/>
</dbReference>
<evidence type="ECO:0000259" key="3">
    <source>
        <dbReference type="Pfam" id="PF16976"/>
    </source>
</evidence>
<sequence>MDERIWEGRKVKTRLLGGIAALVVAIIGTVMLVFYVQGADKRALANTETEDVYVIQKEIPAGTPTAGFGDSVVKKSVPKSAIAADSVTNLGELGSKVSSIDFMPGEQLLATRMVDPTSLAGPGRVEVPTGLQEVTLKLPIERVVGGTVKAGDTVGVMLSFKADDKSSSPDQTNFTFHKVLVTAVQDANGTIADNSSSTAQPSSGSLNPNKTAGSGSGYLVTVARSAVDVQKIVYAVEFGTIYLSKEPSGAAAGATGVIDRGSVFK</sequence>
<evidence type="ECO:0000256" key="2">
    <source>
        <dbReference type="SAM" id="Phobius"/>
    </source>
</evidence>
<feature type="region of interest" description="Disordered" evidence="1">
    <location>
        <begin position="192"/>
        <end position="211"/>
    </location>
</feature>
<feature type="domain" description="Flp pilus assembly protein RcpC/CpaB" evidence="3">
    <location>
        <begin position="127"/>
        <end position="243"/>
    </location>
</feature>
<feature type="transmembrane region" description="Helical" evidence="2">
    <location>
        <begin position="15"/>
        <end position="36"/>
    </location>
</feature>
<evidence type="ECO:0000313" key="5">
    <source>
        <dbReference type="Proteomes" id="UP001230951"/>
    </source>
</evidence>